<dbReference type="PANTHER" id="PTHR46577">
    <property type="entry name" value="HTH-TYPE TRANSCRIPTIONAL REGULATORY PROTEIN GABR"/>
    <property type="match status" value="1"/>
</dbReference>
<dbReference type="GO" id="GO:0003677">
    <property type="term" value="F:DNA binding"/>
    <property type="evidence" value="ECO:0007669"/>
    <property type="project" value="UniProtKB-KW"/>
</dbReference>
<dbReference type="PROSITE" id="PS50949">
    <property type="entry name" value="HTH_GNTR"/>
    <property type="match status" value="1"/>
</dbReference>
<dbReference type="SUPFAM" id="SSF46785">
    <property type="entry name" value="Winged helix' DNA-binding domain"/>
    <property type="match status" value="1"/>
</dbReference>
<evidence type="ECO:0000256" key="2">
    <source>
        <dbReference type="ARBA" id="ARBA00022898"/>
    </source>
</evidence>
<dbReference type="Pfam" id="PF00155">
    <property type="entry name" value="Aminotran_1_2"/>
    <property type="match status" value="1"/>
</dbReference>
<evidence type="ECO:0000256" key="4">
    <source>
        <dbReference type="ARBA" id="ARBA00023125"/>
    </source>
</evidence>
<dbReference type="PANTHER" id="PTHR46577:SF1">
    <property type="entry name" value="HTH-TYPE TRANSCRIPTIONAL REGULATORY PROTEIN GABR"/>
    <property type="match status" value="1"/>
</dbReference>
<protein>
    <submittedName>
        <fullName evidence="7">GntR family transcriptional regulator</fullName>
    </submittedName>
</protein>
<keyword evidence="2" id="KW-0663">Pyridoxal phosphate</keyword>
<dbReference type="Gene3D" id="1.10.10.10">
    <property type="entry name" value="Winged helix-like DNA-binding domain superfamily/Winged helix DNA-binding domain"/>
    <property type="match status" value="1"/>
</dbReference>
<feature type="domain" description="HTH gntR-type" evidence="6">
    <location>
        <begin position="3"/>
        <end position="71"/>
    </location>
</feature>
<dbReference type="GO" id="GO:0030170">
    <property type="term" value="F:pyridoxal phosphate binding"/>
    <property type="evidence" value="ECO:0007669"/>
    <property type="project" value="InterPro"/>
</dbReference>
<dbReference type="eggNOG" id="COG1167">
    <property type="taxonomic scope" value="Bacteria"/>
</dbReference>
<dbReference type="Pfam" id="PF00392">
    <property type="entry name" value="GntR"/>
    <property type="match status" value="1"/>
</dbReference>
<evidence type="ECO:0000259" key="6">
    <source>
        <dbReference type="PROSITE" id="PS50949"/>
    </source>
</evidence>
<proteinExistence type="inferred from homology"/>
<evidence type="ECO:0000256" key="3">
    <source>
        <dbReference type="ARBA" id="ARBA00023015"/>
    </source>
</evidence>
<dbReference type="SMART" id="SM00345">
    <property type="entry name" value="HTH_GNTR"/>
    <property type="match status" value="1"/>
</dbReference>
<name>X7EEZ0_9RHOB</name>
<keyword evidence="8" id="KW-1185">Reference proteome</keyword>
<dbReference type="InterPro" id="IPR036388">
    <property type="entry name" value="WH-like_DNA-bd_sf"/>
</dbReference>
<dbReference type="Gene3D" id="3.40.640.10">
    <property type="entry name" value="Type I PLP-dependent aspartate aminotransferase-like (Major domain)"/>
    <property type="match status" value="1"/>
</dbReference>
<dbReference type="Proteomes" id="UP000022447">
    <property type="component" value="Unassembled WGS sequence"/>
</dbReference>
<evidence type="ECO:0000313" key="8">
    <source>
        <dbReference type="Proteomes" id="UP000022447"/>
    </source>
</evidence>
<comment type="similarity">
    <text evidence="1">In the C-terminal section; belongs to the class-I pyridoxal-phosphate-dependent aminotransferase family.</text>
</comment>
<organism evidence="7 8">
    <name type="scientific">Roseivivax halodurans JCM 10272</name>
    <dbReference type="NCBI Taxonomy" id="1449350"/>
    <lineage>
        <taxon>Bacteria</taxon>
        <taxon>Pseudomonadati</taxon>
        <taxon>Pseudomonadota</taxon>
        <taxon>Alphaproteobacteria</taxon>
        <taxon>Rhodobacterales</taxon>
        <taxon>Roseobacteraceae</taxon>
        <taxon>Roseivivax</taxon>
    </lineage>
</organism>
<dbReference type="InterPro" id="IPR000524">
    <property type="entry name" value="Tscrpt_reg_HTH_GntR"/>
</dbReference>
<evidence type="ECO:0000313" key="7">
    <source>
        <dbReference type="EMBL" id="ETX13698.1"/>
    </source>
</evidence>
<dbReference type="OrthoDB" id="9794015at2"/>
<evidence type="ECO:0000256" key="5">
    <source>
        <dbReference type="ARBA" id="ARBA00023163"/>
    </source>
</evidence>
<dbReference type="AlphaFoldDB" id="X7EEZ0"/>
<dbReference type="STRING" id="1449350.OCH239_08985"/>
<comment type="caution">
    <text evidence="7">The sequence shown here is derived from an EMBL/GenBank/DDBJ whole genome shotgun (WGS) entry which is preliminary data.</text>
</comment>
<dbReference type="PATRIC" id="fig|1449350.3.peg.3163"/>
<dbReference type="RefSeq" id="WP_037264554.1">
    <property type="nucleotide sequence ID" value="NZ_JALZ01000020.1"/>
</dbReference>
<dbReference type="GO" id="GO:0003700">
    <property type="term" value="F:DNA-binding transcription factor activity"/>
    <property type="evidence" value="ECO:0007669"/>
    <property type="project" value="InterPro"/>
</dbReference>
<dbReference type="InterPro" id="IPR051446">
    <property type="entry name" value="HTH_trans_reg/aminotransferase"/>
</dbReference>
<dbReference type="InterPro" id="IPR015424">
    <property type="entry name" value="PyrdxlP-dep_Trfase"/>
</dbReference>
<dbReference type="CDD" id="cd07377">
    <property type="entry name" value="WHTH_GntR"/>
    <property type="match status" value="1"/>
</dbReference>
<dbReference type="InterPro" id="IPR015421">
    <property type="entry name" value="PyrdxlP-dep_Trfase_major"/>
</dbReference>
<keyword evidence="5" id="KW-0804">Transcription</keyword>
<gene>
    <name evidence="7" type="ORF">OCH239_08985</name>
</gene>
<sequence>MPRTQFIALADHVAAQIAGGSLPPGAKLPPHRAFAERHGVALATATRAYRELERRNLIVGERGRGMFVRDAAVPAGVGVEQAASDGLIDLMFNMPGGAADADMLRAGLKRLAAGGDLDAMLRYQPHEGRPHERKALADLASARLGPVVPETLLVTSGAQHGLSLVMLGLLGPGDAVGTDPLTYAGIKSVAALRGTPLVPVEGDAGVMDPDALDHACRTRGLRAVYMMPSVQNPLGAVMDEDTRRRIVEIAWRHDLLIIEDSAYAFLETDPPPSLRALAPERTIHVGGVSKSLGTGLRVGFLIAPETHLGPLTSAIRATTWSTPALITALVTAWIEDGTLEASEETRRRDGAERQRLCREMLSDLALVAHRNAGFAWIPLPRGQRADPLVARLRERGVAVSPGAPYAVGDPPQAIRIAFGGVPLPDLEAALTTLRQELTHSQETRA</sequence>
<keyword evidence="4" id="KW-0238">DNA-binding</keyword>
<evidence type="ECO:0000256" key="1">
    <source>
        <dbReference type="ARBA" id="ARBA00005384"/>
    </source>
</evidence>
<accession>X7EEZ0</accession>
<dbReference type="InterPro" id="IPR015422">
    <property type="entry name" value="PyrdxlP-dep_Trfase_small"/>
</dbReference>
<dbReference type="SUPFAM" id="SSF53383">
    <property type="entry name" value="PLP-dependent transferases"/>
    <property type="match status" value="1"/>
</dbReference>
<keyword evidence="3" id="KW-0805">Transcription regulation</keyword>
<dbReference type="EMBL" id="JALZ01000020">
    <property type="protein sequence ID" value="ETX13698.1"/>
    <property type="molecule type" value="Genomic_DNA"/>
</dbReference>
<dbReference type="CDD" id="cd00609">
    <property type="entry name" value="AAT_like"/>
    <property type="match status" value="1"/>
</dbReference>
<dbReference type="InterPro" id="IPR036390">
    <property type="entry name" value="WH_DNA-bd_sf"/>
</dbReference>
<dbReference type="InterPro" id="IPR004839">
    <property type="entry name" value="Aminotransferase_I/II_large"/>
</dbReference>
<reference evidence="7 8" key="1">
    <citation type="submission" date="2014-01" db="EMBL/GenBank/DDBJ databases">
        <title>Roseivivax halodurans JCM 10272 Genome Sequencing.</title>
        <authorList>
            <person name="Lai Q."/>
            <person name="Li G."/>
            <person name="Shao Z."/>
        </authorList>
    </citation>
    <scope>NUCLEOTIDE SEQUENCE [LARGE SCALE GENOMIC DNA]</scope>
    <source>
        <strain evidence="7 8">JCM 10272</strain>
    </source>
</reference>
<dbReference type="Gene3D" id="3.90.1150.10">
    <property type="entry name" value="Aspartate Aminotransferase, domain 1"/>
    <property type="match status" value="1"/>
</dbReference>